<reference evidence="1" key="2">
    <citation type="submission" date="2023-06" db="EMBL/GenBank/DDBJ databases">
        <authorList>
            <consortium name="Lawrence Berkeley National Laboratory"/>
            <person name="Haridas S."/>
            <person name="Hensen N."/>
            <person name="Bonometti L."/>
            <person name="Westerberg I."/>
            <person name="Brannstrom I.O."/>
            <person name="Guillou S."/>
            <person name="Cros-Aarteil S."/>
            <person name="Calhoun S."/>
            <person name="Kuo A."/>
            <person name="Mondo S."/>
            <person name="Pangilinan J."/>
            <person name="Riley R."/>
            <person name="Labutti K."/>
            <person name="Andreopoulos B."/>
            <person name="Lipzen A."/>
            <person name="Chen C."/>
            <person name="Yanf M."/>
            <person name="Daum C."/>
            <person name="Ng V."/>
            <person name="Clum A."/>
            <person name="Steindorff A."/>
            <person name="Ohm R."/>
            <person name="Martin F."/>
            <person name="Silar P."/>
            <person name="Natvig D."/>
            <person name="Lalanne C."/>
            <person name="Gautier V."/>
            <person name="Ament-Velasquez S.L."/>
            <person name="Kruys A."/>
            <person name="Hutchinson M.I."/>
            <person name="Powell A.J."/>
            <person name="Barry K."/>
            <person name="Miller A.N."/>
            <person name="Grigoriev I.V."/>
            <person name="Debuchy R."/>
            <person name="Gladieux P."/>
            <person name="Thoren M.H."/>
            <person name="Johannesson H."/>
        </authorList>
    </citation>
    <scope>NUCLEOTIDE SEQUENCE</scope>
    <source>
        <strain evidence="1">CBS 118394</strain>
    </source>
</reference>
<comment type="caution">
    <text evidence="1">The sequence shown here is derived from an EMBL/GenBank/DDBJ whole genome shotgun (WGS) entry which is preliminary data.</text>
</comment>
<dbReference type="AlphaFoldDB" id="A0AAE0IL56"/>
<evidence type="ECO:0000313" key="1">
    <source>
        <dbReference type="EMBL" id="KAK3326787.1"/>
    </source>
</evidence>
<gene>
    <name evidence="1" type="ORF">B0H66DRAFT_169149</name>
</gene>
<evidence type="ECO:0000313" key="2">
    <source>
        <dbReference type="Proteomes" id="UP001283341"/>
    </source>
</evidence>
<sequence length="200" mass="22367">MGKHLRIPIVHEAARLPVHDQDHVHSHSHDQSSDPGWRKLQWICRDPPSQQRLQGSIPHFNAAFAHSPDLPNDSSHLPLQRAAINHDDIVGDAGRRGSTPYRQLIEMARGRAAQHRDIHHSTREKESMLLHPSNLIVPQTSCCCPASACPATGMTTQWFNRFKPELQPAAHASAKTAILHRLCSAARSSHCQVQVRTLYV</sequence>
<organism evidence="1 2">
    <name type="scientific">Apodospora peruviana</name>
    <dbReference type="NCBI Taxonomy" id="516989"/>
    <lineage>
        <taxon>Eukaryota</taxon>
        <taxon>Fungi</taxon>
        <taxon>Dikarya</taxon>
        <taxon>Ascomycota</taxon>
        <taxon>Pezizomycotina</taxon>
        <taxon>Sordariomycetes</taxon>
        <taxon>Sordariomycetidae</taxon>
        <taxon>Sordariales</taxon>
        <taxon>Lasiosphaeriaceae</taxon>
        <taxon>Apodospora</taxon>
    </lineage>
</organism>
<reference evidence="1" key="1">
    <citation type="journal article" date="2023" name="Mol. Phylogenet. Evol.">
        <title>Genome-scale phylogeny and comparative genomics of the fungal order Sordariales.</title>
        <authorList>
            <person name="Hensen N."/>
            <person name="Bonometti L."/>
            <person name="Westerberg I."/>
            <person name="Brannstrom I.O."/>
            <person name="Guillou S."/>
            <person name="Cros-Aarteil S."/>
            <person name="Calhoun S."/>
            <person name="Haridas S."/>
            <person name="Kuo A."/>
            <person name="Mondo S."/>
            <person name="Pangilinan J."/>
            <person name="Riley R."/>
            <person name="LaButti K."/>
            <person name="Andreopoulos B."/>
            <person name="Lipzen A."/>
            <person name="Chen C."/>
            <person name="Yan M."/>
            <person name="Daum C."/>
            <person name="Ng V."/>
            <person name="Clum A."/>
            <person name="Steindorff A."/>
            <person name="Ohm R.A."/>
            <person name="Martin F."/>
            <person name="Silar P."/>
            <person name="Natvig D.O."/>
            <person name="Lalanne C."/>
            <person name="Gautier V."/>
            <person name="Ament-Velasquez S.L."/>
            <person name="Kruys A."/>
            <person name="Hutchinson M.I."/>
            <person name="Powell A.J."/>
            <person name="Barry K."/>
            <person name="Miller A.N."/>
            <person name="Grigoriev I.V."/>
            <person name="Debuchy R."/>
            <person name="Gladieux P."/>
            <person name="Hiltunen Thoren M."/>
            <person name="Johannesson H."/>
        </authorList>
    </citation>
    <scope>NUCLEOTIDE SEQUENCE</scope>
    <source>
        <strain evidence="1">CBS 118394</strain>
    </source>
</reference>
<name>A0AAE0IL56_9PEZI</name>
<accession>A0AAE0IL56</accession>
<proteinExistence type="predicted"/>
<dbReference type="EMBL" id="JAUEDM010000002">
    <property type="protein sequence ID" value="KAK3326787.1"/>
    <property type="molecule type" value="Genomic_DNA"/>
</dbReference>
<protein>
    <submittedName>
        <fullName evidence="1">Uncharacterized protein</fullName>
    </submittedName>
</protein>
<keyword evidence="2" id="KW-1185">Reference proteome</keyword>
<dbReference type="Proteomes" id="UP001283341">
    <property type="component" value="Unassembled WGS sequence"/>
</dbReference>